<dbReference type="OrthoDB" id="2237653at2"/>
<evidence type="ECO:0000256" key="2">
    <source>
        <dbReference type="SAM" id="Phobius"/>
    </source>
</evidence>
<evidence type="ECO:0000313" key="5">
    <source>
        <dbReference type="Proteomes" id="UP000198374"/>
    </source>
</evidence>
<keyword evidence="2" id="KW-1133">Transmembrane helix</keyword>
<dbReference type="AlphaFoldDB" id="A0A1Z5IC49"/>
<dbReference type="GO" id="GO:0004175">
    <property type="term" value="F:endopeptidase activity"/>
    <property type="evidence" value="ECO:0007669"/>
    <property type="project" value="UniProtKB-ARBA"/>
</dbReference>
<keyword evidence="2" id="KW-0812">Transmembrane</keyword>
<feature type="transmembrane region" description="Helical" evidence="2">
    <location>
        <begin position="43"/>
        <end position="63"/>
    </location>
</feature>
<keyword evidence="5" id="KW-1185">Reference proteome</keyword>
<protein>
    <submittedName>
        <fullName evidence="4">Membrane protein</fullName>
    </submittedName>
</protein>
<name>A0A1Z5IC49_9LACO</name>
<evidence type="ECO:0000256" key="1">
    <source>
        <dbReference type="ARBA" id="ARBA00009067"/>
    </source>
</evidence>
<dbReference type="InterPro" id="IPR003675">
    <property type="entry name" value="Rce1/LyrA-like_dom"/>
</dbReference>
<feature type="domain" description="CAAX prenyl protease 2/Lysostaphin resistance protein A-like" evidence="3">
    <location>
        <begin position="112"/>
        <end position="214"/>
    </location>
</feature>
<dbReference type="EMBL" id="BCMF01000005">
    <property type="protein sequence ID" value="GAW99304.1"/>
    <property type="molecule type" value="Genomic_DNA"/>
</dbReference>
<feature type="transmembrane region" description="Helical" evidence="2">
    <location>
        <begin position="183"/>
        <end position="208"/>
    </location>
</feature>
<feature type="transmembrane region" description="Helical" evidence="2">
    <location>
        <begin position="12"/>
        <end position="31"/>
    </location>
</feature>
<gene>
    <name evidence="4" type="ORF">IWT30_01273</name>
</gene>
<comment type="similarity">
    <text evidence="1">Belongs to the UPF0177 family.</text>
</comment>
<feature type="transmembrane region" description="Helical" evidence="2">
    <location>
        <begin position="116"/>
        <end position="143"/>
    </location>
</feature>
<sequence length="260" mass="28773">MVNLKVAGNQRWKLGGIVGSLMLFFGVSYVLKQTLTSHGNLTLLYSASRFALAGLLGLLMFGLFKTAKLTTPGRIGFQRPIRIWLGLIVIFFASLLVLKLNIIFAAGLKLGQLVNIALIAISAGIYEEVLCRGLLFSYFLGYFRAKNYALLWTAVASSLIFGLLHLSHLFYGQSVQTTLQQVFYAFVIGLAFSAIRISTNGIWVGMIIHSLIDFDPLINVQTQGNGNWLGYLIIFTPLLIISLLYLVKVNRLLSHQAPLK</sequence>
<reference evidence="4 5" key="1">
    <citation type="submission" date="2015-11" db="EMBL/GenBank/DDBJ databases">
        <title>Draft genome sequences of new species of the genus Lactobacillus isolated from orchardgrass silage.</title>
        <authorList>
            <person name="Tohno M."/>
            <person name="Tanizawa Y."/>
            <person name="Arita M."/>
        </authorList>
    </citation>
    <scope>NUCLEOTIDE SEQUENCE [LARGE SCALE GENOMIC DNA]</scope>
    <source>
        <strain evidence="4 5">IWT30</strain>
    </source>
</reference>
<feature type="transmembrane region" description="Helical" evidence="2">
    <location>
        <begin position="83"/>
        <end position="104"/>
    </location>
</feature>
<dbReference type="Pfam" id="PF02517">
    <property type="entry name" value="Rce1-like"/>
    <property type="match status" value="1"/>
</dbReference>
<dbReference type="GO" id="GO:0080120">
    <property type="term" value="P:CAAX-box protein maturation"/>
    <property type="evidence" value="ECO:0007669"/>
    <property type="project" value="UniProtKB-ARBA"/>
</dbReference>
<dbReference type="RefSeq" id="WP_089109098.1">
    <property type="nucleotide sequence ID" value="NZ_BCMF01000005.1"/>
</dbReference>
<evidence type="ECO:0000313" key="4">
    <source>
        <dbReference type="EMBL" id="GAW99304.1"/>
    </source>
</evidence>
<feature type="transmembrane region" description="Helical" evidence="2">
    <location>
        <begin position="149"/>
        <end position="171"/>
    </location>
</feature>
<feature type="transmembrane region" description="Helical" evidence="2">
    <location>
        <begin position="228"/>
        <end position="247"/>
    </location>
</feature>
<accession>A0A1Z5IC49</accession>
<organism evidence="4 5">
    <name type="scientific">Secundilactobacillus mixtipabuli</name>
    <dbReference type="NCBI Taxonomy" id="1435342"/>
    <lineage>
        <taxon>Bacteria</taxon>
        <taxon>Bacillati</taxon>
        <taxon>Bacillota</taxon>
        <taxon>Bacilli</taxon>
        <taxon>Lactobacillales</taxon>
        <taxon>Lactobacillaceae</taxon>
        <taxon>Secundilactobacillus</taxon>
    </lineage>
</organism>
<evidence type="ECO:0000259" key="3">
    <source>
        <dbReference type="Pfam" id="PF02517"/>
    </source>
</evidence>
<keyword evidence="2" id="KW-0472">Membrane</keyword>
<comment type="caution">
    <text evidence="4">The sequence shown here is derived from an EMBL/GenBank/DDBJ whole genome shotgun (WGS) entry which is preliminary data.</text>
</comment>
<proteinExistence type="inferred from homology"/>
<dbReference type="Proteomes" id="UP000198374">
    <property type="component" value="Unassembled WGS sequence"/>
</dbReference>